<name>A0AAW1TBC0_9CHLO</name>
<protein>
    <recommendedName>
        <fullName evidence="1">Peptidase M16 C-terminal domain-containing protein</fullName>
    </recommendedName>
</protein>
<accession>A0AAW1TBC0</accession>
<sequence>MNGRLFTTVRDALGLTYDVSFELALFELLKNGWFSVSVTSSPDKIHETAEACVRVLRAPGHSPITQRELERARRTLITRHETDSKENSYWLGLMTRTQCAYTPWRTLESIRDIRPMYEAIDLQDMQEAYNQFQMGDDSIFVCIGTSGQAPPAPPTLPAPNQSSLNGAQLLPEGWAAAIEKQMSLEKASSQLSQPAQQQQVKDVAQVAALAAAANLAKNFDFGKAFQRMQQELKDKNAKPE</sequence>
<dbReference type="PANTHER" id="PTHR43690">
    <property type="entry name" value="NARDILYSIN"/>
    <property type="match status" value="1"/>
</dbReference>
<proteinExistence type="predicted"/>
<feature type="domain" description="Peptidase M16 C-terminal" evidence="1">
    <location>
        <begin position="1"/>
        <end position="76"/>
    </location>
</feature>
<dbReference type="GO" id="GO:0046872">
    <property type="term" value="F:metal ion binding"/>
    <property type="evidence" value="ECO:0007669"/>
    <property type="project" value="InterPro"/>
</dbReference>
<evidence type="ECO:0000259" key="1">
    <source>
        <dbReference type="Pfam" id="PF05193"/>
    </source>
</evidence>
<organism evidence="2 3">
    <name type="scientific">Apatococcus fuscideae</name>
    <dbReference type="NCBI Taxonomy" id="2026836"/>
    <lineage>
        <taxon>Eukaryota</taxon>
        <taxon>Viridiplantae</taxon>
        <taxon>Chlorophyta</taxon>
        <taxon>core chlorophytes</taxon>
        <taxon>Trebouxiophyceae</taxon>
        <taxon>Chlorellales</taxon>
        <taxon>Chlorellaceae</taxon>
        <taxon>Apatococcus</taxon>
    </lineage>
</organism>
<dbReference type="Gene3D" id="3.30.830.10">
    <property type="entry name" value="Metalloenzyme, LuxS/M16 peptidase-like"/>
    <property type="match status" value="1"/>
</dbReference>
<dbReference type="Pfam" id="PF05193">
    <property type="entry name" value="Peptidase_M16_C"/>
    <property type="match status" value="1"/>
</dbReference>
<dbReference type="InterPro" id="IPR011249">
    <property type="entry name" value="Metalloenz_LuxS/M16"/>
</dbReference>
<dbReference type="EMBL" id="JALJOV010000194">
    <property type="protein sequence ID" value="KAK9866060.1"/>
    <property type="molecule type" value="Genomic_DNA"/>
</dbReference>
<evidence type="ECO:0000313" key="2">
    <source>
        <dbReference type="EMBL" id="KAK9866060.1"/>
    </source>
</evidence>
<comment type="caution">
    <text evidence="2">The sequence shown here is derived from an EMBL/GenBank/DDBJ whole genome shotgun (WGS) entry which is preliminary data.</text>
</comment>
<gene>
    <name evidence="2" type="ORF">WJX84_012274</name>
</gene>
<dbReference type="InterPro" id="IPR007863">
    <property type="entry name" value="Peptidase_M16_C"/>
</dbReference>
<evidence type="ECO:0000313" key="3">
    <source>
        <dbReference type="Proteomes" id="UP001485043"/>
    </source>
</evidence>
<dbReference type="InterPro" id="IPR050626">
    <property type="entry name" value="Peptidase_M16"/>
</dbReference>
<dbReference type="Proteomes" id="UP001485043">
    <property type="component" value="Unassembled WGS sequence"/>
</dbReference>
<reference evidence="2 3" key="1">
    <citation type="journal article" date="2024" name="Nat. Commun.">
        <title>Phylogenomics reveals the evolutionary origins of lichenization in chlorophyte algae.</title>
        <authorList>
            <person name="Puginier C."/>
            <person name="Libourel C."/>
            <person name="Otte J."/>
            <person name="Skaloud P."/>
            <person name="Haon M."/>
            <person name="Grisel S."/>
            <person name="Petersen M."/>
            <person name="Berrin J.G."/>
            <person name="Delaux P.M."/>
            <person name="Dal Grande F."/>
            <person name="Keller J."/>
        </authorList>
    </citation>
    <scope>NUCLEOTIDE SEQUENCE [LARGE SCALE GENOMIC DNA]</scope>
    <source>
        <strain evidence="2 3">SAG 2523</strain>
    </source>
</reference>
<keyword evidence="3" id="KW-1185">Reference proteome</keyword>
<dbReference type="AlphaFoldDB" id="A0AAW1TBC0"/>
<dbReference type="PANTHER" id="PTHR43690:SF33">
    <property type="entry name" value="STROMAL PROCESSING PEPTIDASE, CHLOROPLASTIC"/>
    <property type="match status" value="1"/>
</dbReference>
<dbReference type="SUPFAM" id="SSF63411">
    <property type="entry name" value="LuxS/MPP-like metallohydrolase"/>
    <property type="match status" value="1"/>
</dbReference>